<sequence>MGYVEKKHNIAYVLAICTVAALGGLLQGYDTSVISGVIEPLTQHFKLEPSQTGWAVSSIVIGCVLGAYMAGKLADRYGRKMALTITVFFVLISVAGMALATNFTLFILFRILGGFGIGLSSVVSPIYMTEVAPRDYRGRVVAMNMICFVGGQVLVLMVNYLIVRGADHEWLVSAGWRYMLGFGLLPCVLFLLLVKFIPESPRWNVMVGKNDEALRTLSRISNAEHGSRVLREIQNSFHADTAAAKFHESTEKKLSSRNKMFIFIAAMIAVFNQLSGINVIQYFGPTLLMNVTGNMEEAMLMVTWLAGLQFIGVVAGMMLVDRMGRRSLLQIGSCGTFICLAFTFLTFYYGVKGFTSIIGLLGFMFIFGLTWAQIAWTVVGEILPNRLRAIGMGIAYAALWGSNFIISQIFPVMNDNPWLREHFHGGFPLMLFAICCLISWWFVHRYIPETKGVSLEKVEALVSARIEKNYVASSVTNKITTR</sequence>
<comment type="similarity">
    <text evidence="2 13">Belongs to the major facilitator superfamily. Sugar transporter (TC 2.A.1.1) family.</text>
</comment>
<dbReference type="PANTHER" id="PTHR48020">
    <property type="entry name" value="PROTON MYO-INOSITOL COTRANSPORTER"/>
    <property type="match status" value="1"/>
</dbReference>
<evidence type="ECO:0000256" key="14">
    <source>
        <dbReference type="SAM" id="Phobius"/>
    </source>
</evidence>
<name>A0A5R9LKM7_9ENTR</name>
<feature type="transmembrane region" description="Helical" evidence="14">
    <location>
        <begin position="261"/>
        <end position="283"/>
    </location>
</feature>
<evidence type="ECO:0000313" key="17">
    <source>
        <dbReference type="Proteomes" id="UP000307430"/>
    </source>
</evidence>
<feature type="transmembrane region" description="Helical" evidence="14">
    <location>
        <begin position="52"/>
        <end position="70"/>
    </location>
</feature>
<proteinExistence type="inferred from homology"/>
<evidence type="ECO:0000256" key="8">
    <source>
        <dbReference type="ARBA" id="ARBA00022989"/>
    </source>
</evidence>
<dbReference type="Gene3D" id="1.20.1250.20">
    <property type="entry name" value="MFS general substrate transporter like domains"/>
    <property type="match status" value="2"/>
</dbReference>
<feature type="transmembrane region" description="Helical" evidence="14">
    <location>
        <begin position="107"/>
        <end position="128"/>
    </location>
</feature>
<dbReference type="GO" id="GO:0015293">
    <property type="term" value="F:symporter activity"/>
    <property type="evidence" value="ECO:0007669"/>
    <property type="project" value="UniProtKB-KW"/>
</dbReference>
<dbReference type="InterPro" id="IPR050814">
    <property type="entry name" value="Myo-inositol_Transporter"/>
</dbReference>
<comment type="catalytic activity">
    <reaction evidence="10">
        <text>D-xylose(in) + H(+)(in) = D-xylose(out) + H(+)(out)</text>
        <dbReference type="Rhea" id="RHEA:28959"/>
        <dbReference type="ChEBI" id="CHEBI:15378"/>
        <dbReference type="ChEBI" id="CHEBI:53455"/>
    </reaction>
    <physiologicalReaction direction="right-to-left" evidence="10">
        <dbReference type="Rhea" id="RHEA:28961"/>
    </physiologicalReaction>
</comment>
<protein>
    <recommendedName>
        <fullName evidence="11">D-xylose-proton symporter</fullName>
    </recommendedName>
    <alternativeName>
        <fullName evidence="12">D-xylose transporter</fullName>
    </alternativeName>
</protein>
<keyword evidence="9 14" id="KW-0472">Membrane</keyword>
<dbReference type="PROSITE" id="PS00216">
    <property type="entry name" value="SUGAR_TRANSPORT_1"/>
    <property type="match status" value="2"/>
</dbReference>
<feature type="transmembrane region" description="Helical" evidence="14">
    <location>
        <begin position="298"/>
        <end position="320"/>
    </location>
</feature>
<keyword evidence="7" id="KW-0769">Symport</keyword>
<evidence type="ECO:0000256" key="7">
    <source>
        <dbReference type="ARBA" id="ARBA00022847"/>
    </source>
</evidence>
<evidence type="ECO:0000256" key="13">
    <source>
        <dbReference type="RuleBase" id="RU003346"/>
    </source>
</evidence>
<feature type="transmembrane region" description="Helical" evidence="14">
    <location>
        <begin position="140"/>
        <end position="163"/>
    </location>
</feature>
<dbReference type="PRINTS" id="PR00171">
    <property type="entry name" value="SUGRTRNSPORT"/>
</dbReference>
<feature type="domain" description="Major facilitator superfamily (MFS) profile" evidence="15">
    <location>
        <begin position="16"/>
        <end position="451"/>
    </location>
</feature>
<dbReference type="InterPro" id="IPR003663">
    <property type="entry name" value="Sugar/inositol_transpt"/>
</dbReference>
<evidence type="ECO:0000313" key="16">
    <source>
        <dbReference type="EMBL" id="TLV21439.1"/>
    </source>
</evidence>
<dbReference type="GO" id="GO:0005886">
    <property type="term" value="C:plasma membrane"/>
    <property type="evidence" value="ECO:0007669"/>
    <property type="project" value="UniProtKB-SubCell"/>
</dbReference>
<comment type="caution">
    <text evidence="16">The sequence shown here is derived from an EMBL/GenBank/DDBJ whole genome shotgun (WGS) entry which is preliminary data.</text>
</comment>
<dbReference type="InterPro" id="IPR005828">
    <property type="entry name" value="MFS_sugar_transport-like"/>
</dbReference>
<keyword evidence="17" id="KW-1185">Reference proteome</keyword>
<comment type="subcellular location">
    <subcellularLocation>
        <location evidence="1">Cell membrane</location>
        <topology evidence="1">Multi-pass membrane protein</topology>
    </subcellularLocation>
</comment>
<dbReference type="PROSITE" id="PS50850">
    <property type="entry name" value="MFS"/>
    <property type="match status" value="1"/>
</dbReference>
<feature type="transmembrane region" description="Helical" evidence="14">
    <location>
        <begin position="175"/>
        <end position="194"/>
    </location>
</feature>
<dbReference type="SUPFAM" id="SSF103473">
    <property type="entry name" value="MFS general substrate transporter"/>
    <property type="match status" value="1"/>
</dbReference>
<keyword evidence="8 14" id="KW-1133">Transmembrane helix</keyword>
<feature type="transmembrane region" description="Helical" evidence="14">
    <location>
        <begin position="327"/>
        <end position="351"/>
    </location>
</feature>
<evidence type="ECO:0000256" key="1">
    <source>
        <dbReference type="ARBA" id="ARBA00004651"/>
    </source>
</evidence>
<feature type="transmembrane region" description="Helical" evidence="14">
    <location>
        <begin position="390"/>
        <end position="410"/>
    </location>
</feature>
<keyword evidence="5" id="KW-0762">Sugar transport</keyword>
<evidence type="ECO:0000256" key="2">
    <source>
        <dbReference type="ARBA" id="ARBA00010992"/>
    </source>
</evidence>
<evidence type="ECO:0000256" key="10">
    <source>
        <dbReference type="ARBA" id="ARBA00050593"/>
    </source>
</evidence>
<dbReference type="InterPro" id="IPR020846">
    <property type="entry name" value="MFS_dom"/>
</dbReference>
<keyword evidence="4" id="KW-1003">Cell membrane</keyword>
<dbReference type="Proteomes" id="UP000307430">
    <property type="component" value="Unassembled WGS sequence"/>
</dbReference>
<dbReference type="Pfam" id="PF00083">
    <property type="entry name" value="Sugar_tr"/>
    <property type="match status" value="1"/>
</dbReference>
<dbReference type="InterPro" id="IPR036259">
    <property type="entry name" value="MFS_trans_sf"/>
</dbReference>
<evidence type="ECO:0000256" key="6">
    <source>
        <dbReference type="ARBA" id="ARBA00022692"/>
    </source>
</evidence>
<evidence type="ECO:0000256" key="12">
    <source>
        <dbReference type="ARBA" id="ARBA00076792"/>
    </source>
</evidence>
<dbReference type="AlphaFoldDB" id="A0A5R9LKM7"/>
<dbReference type="PANTHER" id="PTHR48020:SF12">
    <property type="entry name" value="PROTON MYO-INOSITOL COTRANSPORTER"/>
    <property type="match status" value="1"/>
</dbReference>
<evidence type="ECO:0000256" key="3">
    <source>
        <dbReference type="ARBA" id="ARBA00022448"/>
    </source>
</evidence>
<organism evidence="16 17">
    <name type="scientific">Klebsiella indica</name>
    <dbReference type="NCBI Taxonomy" id="2582917"/>
    <lineage>
        <taxon>Bacteria</taxon>
        <taxon>Pseudomonadati</taxon>
        <taxon>Pseudomonadota</taxon>
        <taxon>Gammaproteobacteria</taxon>
        <taxon>Enterobacterales</taxon>
        <taxon>Enterobacteriaceae</taxon>
        <taxon>Klebsiella/Raoultella group</taxon>
        <taxon>Klebsiella</taxon>
    </lineage>
</organism>
<dbReference type="RefSeq" id="WP_138360200.1">
    <property type="nucleotide sequence ID" value="NZ_JBCIVH010000005.1"/>
</dbReference>
<dbReference type="NCBIfam" id="TIGR00879">
    <property type="entry name" value="SP"/>
    <property type="match status" value="1"/>
</dbReference>
<reference evidence="16 17" key="1">
    <citation type="submission" date="2019-05" db="EMBL/GenBank/DDBJ databases">
        <title>Genome sequence of Klebsiella sp strain TOUT106.</title>
        <authorList>
            <person name="Rahi P."/>
            <person name="Chaudhari D."/>
        </authorList>
    </citation>
    <scope>NUCLEOTIDE SEQUENCE [LARGE SCALE GENOMIC DNA]</scope>
    <source>
        <strain evidence="16 17">TOUT106</strain>
    </source>
</reference>
<feature type="transmembrane region" description="Helical" evidence="14">
    <location>
        <begin position="422"/>
        <end position="443"/>
    </location>
</feature>
<evidence type="ECO:0000256" key="4">
    <source>
        <dbReference type="ARBA" id="ARBA00022475"/>
    </source>
</evidence>
<evidence type="ECO:0000256" key="11">
    <source>
        <dbReference type="ARBA" id="ARBA00070440"/>
    </source>
</evidence>
<keyword evidence="6 14" id="KW-0812">Transmembrane</keyword>
<evidence type="ECO:0000256" key="9">
    <source>
        <dbReference type="ARBA" id="ARBA00023136"/>
    </source>
</evidence>
<feature type="transmembrane region" description="Helical" evidence="14">
    <location>
        <begin position="357"/>
        <end position="378"/>
    </location>
</feature>
<feature type="transmembrane region" description="Helical" evidence="14">
    <location>
        <begin position="82"/>
        <end position="101"/>
    </location>
</feature>
<dbReference type="InterPro" id="IPR005829">
    <property type="entry name" value="Sugar_transporter_CS"/>
</dbReference>
<dbReference type="EMBL" id="VCHQ01000008">
    <property type="protein sequence ID" value="TLV21439.1"/>
    <property type="molecule type" value="Genomic_DNA"/>
</dbReference>
<gene>
    <name evidence="16" type="ORF">FE839_07410</name>
</gene>
<accession>A0A5R9LKM7</accession>
<dbReference type="FunFam" id="1.20.1250.20:FF:000122">
    <property type="entry name" value="D-xylose transporter XylE"/>
    <property type="match status" value="1"/>
</dbReference>
<evidence type="ECO:0000256" key="5">
    <source>
        <dbReference type="ARBA" id="ARBA00022597"/>
    </source>
</evidence>
<keyword evidence="3 13" id="KW-0813">Transport</keyword>
<evidence type="ECO:0000259" key="15">
    <source>
        <dbReference type="PROSITE" id="PS50850"/>
    </source>
</evidence>
<dbReference type="PROSITE" id="PS00217">
    <property type="entry name" value="SUGAR_TRANSPORT_2"/>
    <property type="match status" value="1"/>
</dbReference>